<comment type="similarity">
    <text evidence="1 4">Belongs to the UDP-glycosyltransferase family.</text>
</comment>
<dbReference type="FunFam" id="3.40.50.2000:FF:000134">
    <property type="entry name" value="UDP-glucuronosyltransferase 2A2 isoform X1"/>
    <property type="match status" value="1"/>
</dbReference>
<keyword evidence="7" id="KW-1185">Reference proteome</keyword>
<gene>
    <name evidence="6" type="ORF">HPG69_001429</name>
</gene>
<dbReference type="InterPro" id="IPR002213">
    <property type="entry name" value="UDP_glucos_trans"/>
</dbReference>
<dbReference type="PROSITE" id="PS00375">
    <property type="entry name" value="UDPGT"/>
    <property type="match status" value="1"/>
</dbReference>
<evidence type="ECO:0000256" key="1">
    <source>
        <dbReference type="ARBA" id="ARBA00009995"/>
    </source>
</evidence>
<dbReference type="GO" id="GO:0015020">
    <property type="term" value="F:glucuronosyltransferase activity"/>
    <property type="evidence" value="ECO:0007669"/>
    <property type="project" value="UniProtKB-EC"/>
</dbReference>
<dbReference type="PANTHER" id="PTHR48043">
    <property type="entry name" value="EG:EG0003.4 PROTEIN-RELATED"/>
    <property type="match status" value="1"/>
</dbReference>
<reference evidence="6 7" key="1">
    <citation type="journal article" date="2020" name="Mol. Biol. Evol.">
        <title>Interspecific Gene Flow and the Evolution of Specialization in Black and White Rhinoceros.</title>
        <authorList>
            <person name="Moodley Y."/>
            <person name="Westbury M.V."/>
            <person name="Russo I.M."/>
            <person name="Gopalakrishnan S."/>
            <person name="Rakotoarivelo A."/>
            <person name="Olsen R.A."/>
            <person name="Prost S."/>
            <person name="Tunstall T."/>
            <person name="Ryder O.A."/>
            <person name="Dalen L."/>
            <person name="Bruford M.W."/>
        </authorList>
    </citation>
    <scope>NUCLEOTIDE SEQUENCE [LARGE SCALE GENOMIC DNA]</scope>
    <source>
        <strain evidence="6">SBR-YM</strain>
        <tissue evidence="6">Skin</tissue>
    </source>
</reference>
<comment type="catalytic activity">
    <reaction evidence="5">
        <text>glucuronate acceptor + UDP-alpha-D-glucuronate = acceptor beta-D-glucuronoside + UDP + H(+)</text>
        <dbReference type="Rhea" id="RHEA:21032"/>
        <dbReference type="ChEBI" id="CHEBI:15378"/>
        <dbReference type="ChEBI" id="CHEBI:58052"/>
        <dbReference type="ChEBI" id="CHEBI:58223"/>
        <dbReference type="ChEBI" id="CHEBI:132367"/>
        <dbReference type="ChEBI" id="CHEBI:132368"/>
        <dbReference type="EC" id="2.4.1.17"/>
    </reaction>
</comment>
<dbReference type="EMBL" id="JACDTQ010000745">
    <property type="protein sequence ID" value="KAF5926799.1"/>
    <property type="molecule type" value="Genomic_DNA"/>
</dbReference>
<dbReference type="GO" id="GO:0016020">
    <property type="term" value="C:membrane"/>
    <property type="evidence" value="ECO:0007669"/>
    <property type="project" value="UniProtKB-SubCell"/>
</dbReference>
<keyword evidence="2 4" id="KW-0328">Glycosyltransferase</keyword>
<sequence length="176" mass="19869">VLWRYAGKKPDTLGPNTRLYEWIPQNDLLGHPKTRAFITHCGTNGIYEAIYHGVPMVGIPMFGDQTDNIARMKAKGVAVEVDLRTMTSSDLLDALKVVINNPSYKESAMILSRIHHDQPVTPLDRAVFWIEFEMEEFVQSFREYSIVVFSLGSEIKNLSEENANMIAVSLAQIPQT</sequence>
<comment type="subcellular location">
    <subcellularLocation>
        <location evidence="5">Membrane</location>
        <topology evidence="5">Single-pass membrane protein</topology>
    </subcellularLocation>
</comment>
<comment type="caution">
    <text evidence="6">The sequence shown here is derived from an EMBL/GenBank/DDBJ whole genome shotgun (WGS) entry which is preliminary data.</text>
</comment>
<dbReference type="AlphaFoldDB" id="A0A7J7FFL8"/>
<evidence type="ECO:0000313" key="6">
    <source>
        <dbReference type="EMBL" id="KAF5926799.1"/>
    </source>
</evidence>
<organism evidence="6 7">
    <name type="scientific">Diceros bicornis minor</name>
    <name type="common">South-central black rhinoceros</name>
    <dbReference type="NCBI Taxonomy" id="77932"/>
    <lineage>
        <taxon>Eukaryota</taxon>
        <taxon>Metazoa</taxon>
        <taxon>Chordata</taxon>
        <taxon>Craniata</taxon>
        <taxon>Vertebrata</taxon>
        <taxon>Euteleostomi</taxon>
        <taxon>Mammalia</taxon>
        <taxon>Eutheria</taxon>
        <taxon>Laurasiatheria</taxon>
        <taxon>Perissodactyla</taxon>
        <taxon>Rhinocerotidae</taxon>
        <taxon>Diceros</taxon>
    </lineage>
</organism>
<dbReference type="CDD" id="cd03784">
    <property type="entry name" value="GT1_Gtf-like"/>
    <property type="match status" value="1"/>
</dbReference>
<dbReference type="SUPFAM" id="SSF53756">
    <property type="entry name" value="UDP-Glycosyltransferase/glycogen phosphorylase"/>
    <property type="match status" value="1"/>
</dbReference>
<dbReference type="Gene3D" id="3.40.50.2000">
    <property type="entry name" value="Glycogen Phosphorylase B"/>
    <property type="match status" value="1"/>
</dbReference>
<dbReference type="InterPro" id="IPR050271">
    <property type="entry name" value="UDP-glycosyltransferase"/>
</dbReference>
<dbReference type="PANTHER" id="PTHR48043:SF78">
    <property type="entry name" value="UDP-GLUCURONOSYLTRANSFERASE"/>
    <property type="match status" value="1"/>
</dbReference>
<accession>A0A7J7FFL8</accession>
<keyword evidence="3 4" id="KW-0808">Transferase</keyword>
<feature type="non-terminal residue" evidence="6">
    <location>
        <position position="176"/>
    </location>
</feature>
<evidence type="ECO:0000256" key="3">
    <source>
        <dbReference type="ARBA" id="ARBA00022679"/>
    </source>
</evidence>
<evidence type="ECO:0000256" key="4">
    <source>
        <dbReference type="RuleBase" id="RU003718"/>
    </source>
</evidence>
<protein>
    <recommendedName>
        <fullName evidence="5">UDP-glucuronosyltransferase</fullName>
        <ecNumber evidence="5">2.4.1.17</ecNumber>
    </recommendedName>
</protein>
<dbReference type="EC" id="2.4.1.17" evidence="5"/>
<evidence type="ECO:0000256" key="2">
    <source>
        <dbReference type="ARBA" id="ARBA00022676"/>
    </source>
</evidence>
<name>A0A7J7FFL8_DICBM</name>
<dbReference type="Proteomes" id="UP000551758">
    <property type="component" value="Unassembled WGS sequence"/>
</dbReference>
<proteinExistence type="inferred from homology"/>
<dbReference type="Pfam" id="PF00201">
    <property type="entry name" value="UDPGT"/>
    <property type="match status" value="1"/>
</dbReference>
<evidence type="ECO:0000256" key="5">
    <source>
        <dbReference type="RuleBase" id="RU362059"/>
    </source>
</evidence>
<feature type="non-terminal residue" evidence="6">
    <location>
        <position position="1"/>
    </location>
</feature>
<dbReference type="InterPro" id="IPR035595">
    <property type="entry name" value="UDP_glycos_trans_CS"/>
</dbReference>
<evidence type="ECO:0000313" key="7">
    <source>
        <dbReference type="Proteomes" id="UP000551758"/>
    </source>
</evidence>